<evidence type="ECO:0000313" key="2">
    <source>
        <dbReference type="EMBL" id="GAA1790926.1"/>
    </source>
</evidence>
<comment type="caution">
    <text evidence="2">The sequence shown here is derived from an EMBL/GenBank/DDBJ whole genome shotgun (WGS) entry which is preliminary data.</text>
</comment>
<accession>A0ABN2LJM8</accession>
<dbReference type="SMART" id="SM00849">
    <property type="entry name" value="Lactamase_B"/>
    <property type="match status" value="1"/>
</dbReference>
<dbReference type="Proteomes" id="UP001500218">
    <property type="component" value="Unassembled WGS sequence"/>
</dbReference>
<proteinExistence type="predicted"/>
<dbReference type="InterPro" id="IPR001279">
    <property type="entry name" value="Metallo-B-lactamas"/>
</dbReference>
<gene>
    <name evidence="2" type="ORF">GCM10009682_11160</name>
</gene>
<dbReference type="Gene3D" id="3.60.15.10">
    <property type="entry name" value="Ribonuclease Z/Hydroxyacylglutathione hydrolase-like"/>
    <property type="match status" value="1"/>
</dbReference>
<feature type="domain" description="Metallo-beta-lactamase" evidence="1">
    <location>
        <begin position="19"/>
        <end position="213"/>
    </location>
</feature>
<keyword evidence="3" id="KW-1185">Reference proteome</keyword>
<sequence>MTFTEIAAGVHVLRQPHFDVNATVVVGGEAVVVVDTLSTVGQAEELLAATRRVSPLPLVLVNTHHHFDHTFGNATLAAASPGTAIWAHEAVVTELREHPERLRREAYDECLAAHPELAEEVLAVTVVPPDRLVHSLTVLDIGGRTVTLRHLGRGHTEGDLVARVDDVDVVVAGDLVEVGAPPCFDDAYPLDWPETLAALIADTGPGTVFVPGHGAVTDAGFVRAQHAELTELAWLIRDGHLDGAPMEAVAARATFGPTQSLIAVRRGYAELAGLS</sequence>
<dbReference type="EMBL" id="BAAALT010000028">
    <property type="protein sequence ID" value="GAA1790926.1"/>
    <property type="molecule type" value="Genomic_DNA"/>
</dbReference>
<dbReference type="InterPro" id="IPR036866">
    <property type="entry name" value="RibonucZ/Hydroxyglut_hydro"/>
</dbReference>
<dbReference type="SUPFAM" id="SSF56281">
    <property type="entry name" value="Metallo-hydrolase/oxidoreductase"/>
    <property type="match status" value="1"/>
</dbReference>
<protein>
    <submittedName>
        <fullName evidence="2">MBL fold metallo-hydrolase</fullName>
    </submittedName>
</protein>
<evidence type="ECO:0000313" key="3">
    <source>
        <dbReference type="Proteomes" id="UP001500218"/>
    </source>
</evidence>
<dbReference type="Pfam" id="PF00753">
    <property type="entry name" value="Lactamase_B"/>
    <property type="match status" value="1"/>
</dbReference>
<evidence type="ECO:0000259" key="1">
    <source>
        <dbReference type="SMART" id="SM00849"/>
    </source>
</evidence>
<dbReference type="PANTHER" id="PTHR42951:SF4">
    <property type="entry name" value="ACYL-COENZYME A THIOESTERASE MBLAC2"/>
    <property type="match status" value="1"/>
</dbReference>
<dbReference type="InterPro" id="IPR050855">
    <property type="entry name" value="NDM-1-like"/>
</dbReference>
<dbReference type="RefSeq" id="WP_344126933.1">
    <property type="nucleotide sequence ID" value="NZ_BAAALT010000028.1"/>
</dbReference>
<reference evidence="2 3" key="1">
    <citation type="journal article" date="2019" name="Int. J. Syst. Evol. Microbiol.">
        <title>The Global Catalogue of Microorganisms (GCM) 10K type strain sequencing project: providing services to taxonomists for standard genome sequencing and annotation.</title>
        <authorList>
            <consortium name="The Broad Institute Genomics Platform"/>
            <consortium name="The Broad Institute Genome Sequencing Center for Infectious Disease"/>
            <person name="Wu L."/>
            <person name="Ma J."/>
        </authorList>
    </citation>
    <scope>NUCLEOTIDE SEQUENCE [LARGE SCALE GENOMIC DNA]</scope>
    <source>
        <strain evidence="2 3">JCM 13250</strain>
    </source>
</reference>
<dbReference type="PANTHER" id="PTHR42951">
    <property type="entry name" value="METALLO-BETA-LACTAMASE DOMAIN-CONTAINING"/>
    <property type="match status" value="1"/>
</dbReference>
<organism evidence="2 3">
    <name type="scientific">Luedemannella flava</name>
    <dbReference type="NCBI Taxonomy" id="349316"/>
    <lineage>
        <taxon>Bacteria</taxon>
        <taxon>Bacillati</taxon>
        <taxon>Actinomycetota</taxon>
        <taxon>Actinomycetes</taxon>
        <taxon>Micromonosporales</taxon>
        <taxon>Micromonosporaceae</taxon>
        <taxon>Luedemannella</taxon>
    </lineage>
</organism>
<name>A0ABN2LJM8_9ACTN</name>